<dbReference type="PRINTS" id="PR01438">
    <property type="entry name" value="UNVRSLSTRESS"/>
</dbReference>
<name>A0ABV5YG51_9ACTN</name>
<dbReference type="RefSeq" id="WP_378202773.1">
    <property type="nucleotide sequence ID" value="NZ_JBHLZP010000117.1"/>
</dbReference>
<comment type="similarity">
    <text evidence="1">Belongs to the universal stress protein A family.</text>
</comment>
<comment type="caution">
    <text evidence="3">The sequence shown here is derived from an EMBL/GenBank/DDBJ whole genome shotgun (WGS) entry which is preliminary data.</text>
</comment>
<evidence type="ECO:0000256" key="1">
    <source>
        <dbReference type="ARBA" id="ARBA00008791"/>
    </source>
</evidence>
<accession>A0ABV5YG51</accession>
<evidence type="ECO:0000313" key="4">
    <source>
        <dbReference type="Proteomes" id="UP001589627"/>
    </source>
</evidence>
<dbReference type="InterPro" id="IPR006016">
    <property type="entry name" value="UspA"/>
</dbReference>
<organism evidence="3 4">
    <name type="scientific">Actinoallomurus acaciae</name>
    <dbReference type="NCBI Taxonomy" id="502577"/>
    <lineage>
        <taxon>Bacteria</taxon>
        <taxon>Bacillati</taxon>
        <taxon>Actinomycetota</taxon>
        <taxon>Actinomycetes</taxon>
        <taxon>Streptosporangiales</taxon>
        <taxon>Thermomonosporaceae</taxon>
        <taxon>Actinoallomurus</taxon>
    </lineage>
</organism>
<dbReference type="SUPFAM" id="SSF52402">
    <property type="entry name" value="Adenine nucleotide alpha hydrolases-like"/>
    <property type="match status" value="1"/>
</dbReference>
<keyword evidence="4" id="KW-1185">Reference proteome</keyword>
<dbReference type="InterPro" id="IPR006015">
    <property type="entry name" value="Universal_stress_UspA"/>
</dbReference>
<feature type="domain" description="UspA" evidence="2">
    <location>
        <begin position="6"/>
        <end position="142"/>
    </location>
</feature>
<dbReference type="Pfam" id="PF00582">
    <property type="entry name" value="Usp"/>
    <property type="match status" value="1"/>
</dbReference>
<proteinExistence type="inferred from homology"/>
<dbReference type="EMBL" id="JBHLZP010000117">
    <property type="protein sequence ID" value="MFB9834010.1"/>
    <property type="molecule type" value="Genomic_DNA"/>
</dbReference>
<evidence type="ECO:0000259" key="2">
    <source>
        <dbReference type="Pfam" id="PF00582"/>
    </source>
</evidence>
<dbReference type="CDD" id="cd00293">
    <property type="entry name" value="USP-like"/>
    <property type="match status" value="1"/>
</dbReference>
<dbReference type="Gene3D" id="3.40.50.620">
    <property type="entry name" value="HUPs"/>
    <property type="match status" value="1"/>
</dbReference>
<evidence type="ECO:0000313" key="3">
    <source>
        <dbReference type="EMBL" id="MFB9834010.1"/>
    </source>
</evidence>
<dbReference type="Proteomes" id="UP001589627">
    <property type="component" value="Unassembled WGS sequence"/>
</dbReference>
<dbReference type="InterPro" id="IPR014729">
    <property type="entry name" value="Rossmann-like_a/b/a_fold"/>
</dbReference>
<protein>
    <submittedName>
        <fullName evidence="3">Universal stress protein</fullName>
    </submittedName>
</protein>
<reference evidence="3 4" key="1">
    <citation type="submission" date="2024-09" db="EMBL/GenBank/DDBJ databases">
        <authorList>
            <person name="Sun Q."/>
            <person name="Mori K."/>
        </authorList>
    </citation>
    <scope>NUCLEOTIDE SEQUENCE [LARGE SCALE GENOMIC DNA]</scope>
    <source>
        <strain evidence="3 4">TBRC 0563</strain>
    </source>
</reference>
<sequence length="142" mass="15252">MEHRTFRRILVGWDGSPSAETALCAAADLAAGPGGHVVALAVLATPRHTEADEEGAQQLTTHRRHVEERFERLLGRLTVSGDTRLTLQLTEGRRIADALAHYAADHGFDLIVVGRQGGGGTLHPSQVPRELAQITPVSLLIV</sequence>
<gene>
    <name evidence="3" type="ORF">ACFFNX_17635</name>
</gene>